<keyword evidence="6" id="KW-1185">Reference proteome</keyword>
<evidence type="ECO:0000259" key="4">
    <source>
        <dbReference type="PROSITE" id="PS50886"/>
    </source>
</evidence>
<evidence type="ECO:0000256" key="2">
    <source>
        <dbReference type="ARBA" id="ARBA00022884"/>
    </source>
</evidence>
<dbReference type="InterPro" id="IPR027855">
    <property type="entry name" value="DUF4479"/>
</dbReference>
<evidence type="ECO:0000313" key="5">
    <source>
        <dbReference type="EMBL" id="KRN74942.1"/>
    </source>
</evidence>
<dbReference type="CDD" id="cd02796">
    <property type="entry name" value="tRNA_bind_bactPheRS"/>
    <property type="match status" value="1"/>
</dbReference>
<dbReference type="Gene3D" id="3.30.1940.10">
    <property type="entry name" value="YtpR-like"/>
    <property type="match status" value="1"/>
</dbReference>
<dbReference type="PROSITE" id="PS50886">
    <property type="entry name" value="TRBD"/>
    <property type="match status" value="1"/>
</dbReference>
<name>A0A0R2JCB0_9LACO</name>
<dbReference type="PATRIC" id="fig|1616.3.peg.716"/>
<dbReference type="RefSeq" id="WP_057754837.1">
    <property type="nucleotide sequence ID" value="NZ_JQBP01000003.1"/>
</dbReference>
<dbReference type="Gene3D" id="2.40.50.140">
    <property type="entry name" value="Nucleic acid-binding proteins"/>
    <property type="match status" value="1"/>
</dbReference>
<feature type="domain" description="TRNA-binding" evidence="4">
    <location>
        <begin position="91"/>
        <end position="203"/>
    </location>
</feature>
<evidence type="ECO:0000256" key="1">
    <source>
        <dbReference type="ARBA" id="ARBA00022555"/>
    </source>
</evidence>
<dbReference type="SUPFAM" id="SSF50249">
    <property type="entry name" value="Nucleic acid-binding proteins"/>
    <property type="match status" value="1"/>
</dbReference>
<reference evidence="5 6" key="1">
    <citation type="journal article" date="2015" name="Genome Announc.">
        <title>Expanding the biotechnology potential of lactobacilli through comparative genomics of 213 strains and associated genera.</title>
        <authorList>
            <person name="Sun Z."/>
            <person name="Harris H.M."/>
            <person name="McCann A."/>
            <person name="Guo C."/>
            <person name="Argimon S."/>
            <person name="Zhang W."/>
            <person name="Yang X."/>
            <person name="Jeffery I.B."/>
            <person name="Cooney J.C."/>
            <person name="Kagawa T.F."/>
            <person name="Liu W."/>
            <person name="Song Y."/>
            <person name="Salvetti E."/>
            <person name="Wrobel A."/>
            <person name="Rasinkangas P."/>
            <person name="Parkhill J."/>
            <person name="Rea M.C."/>
            <person name="O'Sullivan O."/>
            <person name="Ritari J."/>
            <person name="Douillard F.P."/>
            <person name="Paul Ross R."/>
            <person name="Yang R."/>
            <person name="Briner A.E."/>
            <person name="Felis G.E."/>
            <person name="de Vos W.M."/>
            <person name="Barrangou R."/>
            <person name="Klaenhammer T.R."/>
            <person name="Caufield P.W."/>
            <person name="Cui Y."/>
            <person name="Zhang H."/>
            <person name="O'Toole P.W."/>
        </authorList>
    </citation>
    <scope>NUCLEOTIDE SEQUENCE [LARGE SCALE GENOMIC DNA]</scope>
    <source>
        <strain evidence="5 6">DSM 20593</strain>
    </source>
</reference>
<dbReference type="Pfam" id="PF14794">
    <property type="entry name" value="DUF4479"/>
    <property type="match status" value="1"/>
</dbReference>
<dbReference type="InterPro" id="IPR002547">
    <property type="entry name" value="tRNA-bd_dom"/>
</dbReference>
<dbReference type="AlphaFoldDB" id="A0A0R2JCB0"/>
<dbReference type="EMBL" id="JQBP01000003">
    <property type="protein sequence ID" value="KRN74942.1"/>
    <property type="molecule type" value="Genomic_DNA"/>
</dbReference>
<dbReference type="NCBIfam" id="NF045760">
    <property type="entry name" value="YtpR"/>
    <property type="match status" value="1"/>
</dbReference>
<organism evidence="5 6">
    <name type="scientific">Weissella kandleri</name>
    <dbReference type="NCBI Taxonomy" id="1616"/>
    <lineage>
        <taxon>Bacteria</taxon>
        <taxon>Bacillati</taxon>
        <taxon>Bacillota</taxon>
        <taxon>Bacilli</taxon>
        <taxon>Lactobacillales</taxon>
        <taxon>Lactobacillaceae</taxon>
        <taxon>Weissella</taxon>
    </lineage>
</organism>
<protein>
    <recommendedName>
        <fullName evidence="4">tRNA-binding domain-containing protein</fullName>
    </recommendedName>
</protein>
<keyword evidence="1 3" id="KW-0820">tRNA-binding</keyword>
<comment type="caution">
    <text evidence="5">The sequence shown here is derived from an EMBL/GenBank/DDBJ whole genome shotgun (WGS) entry which is preliminary data.</text>
</comment>
<evidence type="ECO:0000313" key="6">
    <source>
        <dbReference type="Proteomes" id="UP000051655"/>
    </source>
</evidence>
<dbReference type="OrthoDB" id="9805455at2"/>
<proteinExistence type="predicted"/>
<dbReference type="Pfam" id="PF01588">
    <property type="entry name" value="tRNA_bind"/>
    <property type="match status" value="1"/>
</dbReference>
<sequence length="214" mass="22503">MLITSYNSAALGDVLIAMVAPSNRTDQAESRGDITVITQPDGTLVGVNFLAISKILDVTEWSAGQIQLDVKQVAQLNQALQVQGFKVSLEADLTPKFVVGYVESATKHPDSDHLQVTTTRIGNDQTVQIVSGSPNMQAGLKVVVALVGAMMPSGLVIWPGALRGVASDGMIVSGRELRLPNAPQAKGALVLPDDFAPVGTAFDVNSNAAQHLFD</sequence>
<evidence type="ECO:0000256" key="3">
    <source>
        <dbReference type="PROSITE-ProRule" id="PRU00209"/>
    </source>
</evidence>
<dbReference type="STRING" id="1616.IV73_GL000696"/>
<accession>A0A0R2JCB0</accession>
<keyword evidence="2 3" id="KW-0694">RNA-binding</keyword>
<dbReference type="InterPro" id="IPR037154">
    <property type="entry name" value="YtpR-like_sf"/>
</dbReference>
<dbReference type="InterPro" id="IPR012340">
    <property type="entry name" value="NA-bd_OB-fold"/>
</dbReference>
<dbReference type="Proteomes" id="UP000051655">
    <property type="component" value="Unassembled WGS sequence"/>
</dbReference>
<dbReference type="GO" id="GO:0000049">
    <property type="term" value="F:tRNA binding"/>
    <property type="evidence" value="ECO:0007669"/>
    <property type="project" value="UniProtKB-UniRule"/>
</dbReference>
<gene>
    <name evidence="5" type="ORF">IV73_GL000696</name>
</gene>
<dbReference type="InterPro" id="IPR033714">
    <property type="entry name" value="tRNA_bind_bactPheRS"/>
</dbReference>